<keyword evidence="2" id="KW-1185">Reference proteome</keyword>
<feature type="non-terminal residue" evidence="1">
    <location>
        <position position="1"/>
    </location>
</feature>
<dbReference type="OrthoDB" id="566138at2759"/>
<organism evidence="1 2">
    <name type="scientific">Coptis chinensis</name>
    <dbReference type="NCBI Taxonomy" id="261450"/>
    <lineage>
        <taxon>Eukaryota</taxon>
        <taxon>Viridiplantae</taxon>
        <taxon>Streptophyta</taxon>
        <taxon>Embryophyta</taxon>
        <taxon>Tracheophyta</taxon>
        <taxon>Spermatophyta</taxon>
        <taxon>Magnoliopsida</taxon>
        <taxon>Ranunculales</taxon>
        <taxon>Ranunculaceae</taxon>
        <taxon>Coptidoideae</taxon>
        <taxon>Coptis</taxon>
    </lineage>
</organism>
<dbReference type="EMBL" id="JADFTS010000003">
    <property type="protein sequence ID" value="KAF9615915.1"/>
    <property type="molecule type" value="Genomic_DNA"/>
</dbReference>
<accession>A0A835IDC9</accession>
<dbReference type="Proteomes" id="UP000631114">
    <property type="component" value="Unassembled WGS sequence"/>
</dbReference>
<comment type="caution">
    <text evidence="1">The sequence shown here is derived from an EMBL/GenBank/DDBJ whole genome shotgun (WGS) entry which is preliminary data.</text>
</comment>
<dbReference type="PANTHER" id="PTHR42678:SF34">
    <property type="entry name" value="OS04G0183300 PROTEIN"/>
    <property type="match status" value="1"/>
</dbReference>
<name>A0A835IDC9_9MAGN</name>
<evidence type="ECO:0000313" key="2">
    <source>
        <dbReference type="Proteomes" id="UP000631114"/>
    </source>
</evidence>
<protein>
    <submittedName>
        <fullName evidence="1">Uncharacterized protein</fullName>
    </submittedName>
</protein>
<evidence type="ECO:0000313" key="1">
    <source>
        <dbReference type="EMBL" id="KAF9615915.1"/>
    </source>
</evidence>
<proteinExistence type="predicted"/>
<dbReference type="PANTHER" id="PTHR42678">
    <property type="entry name" value="AMIDASE"/>
    <property type="match status" value="1"/>
</dbReference>
<sequence length="140" mass="15463">SKAHVVARYPKASGAILVDNLNIINVDIILNSTVSGEALALVIEFKLYINAYLEERITSPMRSLANIIAFNDKFSDLVVTNLNKLSEDGLVKLMKENKLDALVTPSADIAPILAIGDFRELTLHRIQYEKGCHLVSILED</sequence>
<gene>
    <name evidence="1" type="ORF">IFM89_027154</name>
</gene>
<reference evidence="1 2" key="1">
    <citation type="submission" date="2020-10" db="EMBL/GenBank/DDBJ databases">
        <title>The Coptis chinensis genome and diversification of protoberbering-type alkaloids.</title>
        <authorList>
            <person name="Wang B."/>
            <person name="Shu S."/>
            <person name="Song C."/>
            <person name="Liu Y."/>
        </authorList>
    </citation>
    <scope>NUCLEOTIDE SEQUENCE [LARGE SCALE GENOMIC DNA]</scope>
    <source>
        <strain evidence="1">HL-2020</strain>
        <tissue evidence="1">Leaf</tissue>
    </source>
</reference>
<dbReference type="AlphaFoldDB" id="A0A835IDC9"/>